<dbReference type="Pfam" id="PF00196">
    <property type="entry name" value="GerE"/>
    <property type="match status" value="1"/>
</dbReference>
<dbReference type="Pfam" id="PF13191">
    <property type="entry name" value="AAA_16"/>
    <property type="match status" value="1"/>
</dbReference>
<keyword evidence="2" id="KW-0067">ATP-binding</keyword>
<feature type="domain" description="HTH luxR-type" evidence="3">
    <location>
        <begin position="912"/>
        <end position="979"/>
    </location>
</feature>
<evidence type="ECO:0000256" key="2">
    <source>
        <dbReference type="ARBA" id="ARBA00022840"/>
    </source>
</evidence>
<dbReference type="PANTHER" id="PTHR16305">
    <property type="entry name" value="TESTICULAR SOLUBLE ADENYLYL CYCLASE"/>
    <property type="match status" value="1"/>
</dbReference>
<dbReference type="GO" id="GO:0006355">
    <property type="term" value="P:regulation of DNA-templated transcription"/>
    <property type="evidence" value="ECO:0007669"/>
    <property type="project" value="InterPro"/>
</dbReference>
<dbReference type="RefSeq" id="WP_196420390.1">
    <property type="nucleotide sequence ID" value="NZ_JADQTO010000041.1"/>
</dbReference>
<dbReference type="InterPro" id="IPR003593">
    <property type="entry name" value="AAA+_ATPase"/>
</dbReference>
<dbReference type="InterPro" id="IPR027417">
    <property type="entry name" value="P-loop_NTPase"/>
</dbReference>
<dbReference type="SMART" id="SM00382">
    <property type="entry name" value="AAA"/>
    <property type="match status" value="1"/>
</dbReference>
<dbReference type="CDD" id="cd06170">
    <property type="entry name" value="LuxR_C_like"/>
    <property type="match status" value="1"/>
</dbReference>
<dbReference type="GO" id="GO:0005737">
    <property type="term" value="C:cytoplasm"/>
    <property type="evidence" value="ECO:0007669"/>
    <property type="project" value="TreeGrafter"/>
</dbReference>
<dbReference type="AlphaFoldDB" id="A0A931CII1"/>
<dbReference type="GO" id="GO:0005524">
    <property type="term" value="F:ATP binding"/>
    <property type="evidence" value="ECO:0007669"/>
    <property type="project" value="UniProtKB-KW"/>
</dbReference>
<dbReference type="SUPFAM" id="SSF52540">
    <property type="entry name" value="P-loop containing nucleoside triphosphate hydrolases"/>
    <property type="match status" value="1"/>
</dbReference>
<dbReference type="InterPro" id="IPR036388">
    <property type="entry name" value="WH-like_DNA-bd_sf"/>
</dbReference>
<dbReference type="PRINTS" id="PR00038">
    <property type="entry name" value="HTHLUXR"/>
</dbReference>
<dbReference type="PROSITE" id="PS50043">
    <property type="entry name" value="HTH_LUXR_2"/>
    <property type="match status" value="1"/>
</dbReference>
<keyword evidence="5" id="KW-1185">Reference proteome</keyword>
<dbReference type="Proteomes" id="UP000598146">
    <property type="component" value="Unassembled WGS sequence"/>
</dbReference>
<dbReference type="Gene3D" id="3.40.50.300">
    <property type="entry name" value="P-loop containing nucleotide triphosphate hydrolases"/>
    <property type="match status" value="1"/>
</dbReference>
<dbReference type="GO" id="GO:0003677">
    <property type="term" value="F:DNA binding"/>
    <property type="evidence" value="ECO:0007669"/>
    <property type="project" value="InterPro"/>
</dbReference>
<dbReference type="InterPro" id="IPR000792">
    <property type="entry name" value="Tscrpt_reg_LuxR_C"/>
</dbReference>
<sequence>MQKCPGEWFHLTQALSLRLGGLALVGRRWEQAVVRDAAAAAADGFGGVLFLVGEAGIGKTRLAGEAMRLAAEAGQQVLRGRATTSSAQYRALREAVMSVLRRTGPPEDPQLLPYRAALSMLVPEWLPAGPAGFDKSPVVLAEAVLRLLVAFGGQRGCVVVLEDLHDADADTLAVLDYLADNLGREPVLVIATVRPEASAGLELARAASRRRAATIVELGRLADAEVRQLAAECLEVPAGEIPEPVVSRLLEAADGVPFYVEELLAGMVSEGALTPDRDGWRVRVPWQDRVPPALSESVAARAERLGPRGRSLLHVAALLGRTFPATVAGAVAGVTVEELSACLRQATDAQLISPGEEPDMFVFRHALTAEALRASLLAVEAASLSRRAAQVIEQRHPQLPLEWADLAAQLWYQAGDARRAAELLGDLARRARTQGAVSTAIAQAERGLRLLDRQPAADPASTALREVLLDALIDAGEVQRAVELGGWLDLHATIGRRAAVHLRLARAATAAGRWAEGLRQIASVRRLLAPEAAAGADAEVDAVEAWLRFCHPTPDRMDQARRLAGRALRSARAAGQPEVQCAALEVLASCARTRDLEESRALCDQALAVAEEHGLITWRIRLLFHLGVIDGIHDADPTRLIRARDTAVAAGSVVTALVMQCELAVVHLCRGEFDAAEQCARRSEQVAARLRLSETRLIALARRVCVAAHQGSREQTDHLYARYRALGGEDVDHAAAVWGLGLAFCSLLEDDTERAWHEMDRAIAKEADCPPHYLSFNRGPYLLLATLAGKAGRDEHDELAGSAHGQARWNRQFVMLSRAVLEGRAGRGTEAAAAVARFEELAGPYPLARHLGLRLIGERAHADGWGRPRDWLLAAETYFHQSGAVRVAAACRTLLREMGVPVPQRRRGSDRIPAGLRRLGVTVREHEVLELVAERLGNKEIAARLFLSPRTVEKHVASLLLKTGEPDRAALAGYRNLGSAGENLGGSTTR</sequence>
<name>A0A931CII1_9ACTN</name>
<dbReference type="Gene3D" id="1.10.10.10">
    <property type="entry name" value="Winged helix-like DNA-binding domain superfamily/Winged helix DNA-binding domain"/>
    <property type="match status" value="1"/>
</dbReference>
<evidence type="ECO:0000259" key="3">
    <source>
        <dbReference type="PROSITE" id="PS50043"/>
    </source>
</evidence>
<dbReference type="InterPro" id="IPR041664">
    <property type="entry name" value="AAA_16"/>
</dbReference>
<accession>A0A931CII1</accession>
<dbReference type="PANTHER" id="PTHR16305:SF28">
    <property type="entry name" value="GUANYLATE CYCLASE DOMAIN-CONTAINING PROTEIN"/>
    <property type="match status" value="1"/>
</dbReference>
<dbReference type="InterPro" id="IPR016032">
    <property type="entry name" value="Sig_transdc_resp-reg_C-effctor"/>
</dbReference>
<comment type="caution">
    <text evidence="4">The sequence shown here is derived from an EMBL/GenBank/DDBJ whole genome shotgun (WGS) entry which is preliminary data.</text>
</comment>
<evidence type="ECO:0000256" key="1">
    <source>
        <dbReference type="ARBA" id="ARBA00022741"/>
    </source>
</evidence>
<dbReference type="SMART" id="SM00421">
    <property type="entry name" value="HTH_LUXR"/>
    <property type="match status" value="1"/>
</dbReference>
<protein>
    <submittedName>
        <fullName evidence="4">AAA family ATPase</fullName>
    </submittedName>
</protein>
<dbReference type="GO" id="GO:0004016">
    <property type="term" value="F:adenylate cyclase activity"/>
    <property type="evidence" value="ECO:0007669"/>
    <property type="project" value="TreeGrafter"/>
</dbReference>
<keyword evidence="1" id="KW-0547">Nucleotide-binding</keyword>
<gene>
    <name evidence="4" type="ORF">I4J89_45095</name>
</gene>
<organism evidence="4 5">
    <name type="scientific">Actinoplanes aureus</name>
    <dbReference type="NCBI Taxonomy" id="2792083"/>
    <lineage>
        <taxon>Bacteria</taxon>
        <taxon>Bacillati</taxon>
        <taxon>Actinomycetota</taxon>
        <taxon>Actinomycetes</taxon>
        <taxon>Micromonosporales</taxon>
        <taxon>Micromonosporaceae</taxon>
        <taxon>Actinoplanes</taxon>
    </lineage>
</organism>
<reference evidence="4" key="1">
    <citation type="submission" date="2020-11" db="EMBL/GenBank/DDBJ databases">
        <title>Isolation and identification of active actinomycetes.</title>
        <authorList>
            <person name="Sun X."/>
        </authorList>
    </citation>
    <scope>NUCLEOTIDE SEQUENCE</scope>
    <source>
        <strain evidence="4">NEAU-A11</strain>
    </source>
</reference>
<evidence type="ECO:0000313" key="4">
    <source>
        <dbReference type="EMBL" id="MBG0568622.1"/>
    </source>
</evidence>
<dbReference type="EMBL" id="JADQTO010000041">
    <property type="protein sequence ID" value="MBG0568622.1"/>
    <property type="molecule type" value="Genomic_DNA"/>
</dbReference>
<dbReference type="SUPFAM" id="SSF46894">
    <property type="entry name" value="C-terminal effector domain of the bipartite response regulators"/>
    <property type="match status" value="1"/>
</dbReference>
<proteinExistence type="predicted"/>
<evidence type="ECO:0000313" key="5">
    <source>
        <dbReference type="Proteomes" id="UP000598146"/>
    </source>
</evidence>